<dbReference type="AlphaFoldDB" id="A0A6M8HP86"/>
<dbReference type="KEGG" id="lck:HN018_08490"/>
<dbReference type="RefSeq" id="WP_171835965.1">
    <property type="nucleotide sequence ID" value="NZ_CP053708.1"/>
</dbReference>
<keyword evidence="1" id="KW-0808">Transferase</keyword>
<dbReference type="PANTHER" id="PTHR12526:SF600">
    <property type="entry name" value="GLYCOSYL TRANSFERASE GROUP 1"/>
    <property type="match status" value="1"/>
</dbReference>
<proteinExistence type="predicted"/>
<dbReference type="Pfam" id="PF13692">
    <property type="entry name" value="Glyco_trans_1_4"/>
    <property type="match status" value="1"/>
</dbReference>
<dbReference type="CDD" id="cd03801">
    <property type="entry name" value="GT4_PimA-like"/>
    <property type="match status" value="1"/>
</dbReference>
<dbReference type="Proteomes" id="UP000500767">
    <property type="component" value="Chromosome"/>
</dbReference>
<evidence type="ECO:0000313" key="1">
    <source>
        <dbReference type="EMBL" id="QKE90085.1"/>
    </source>
</evidence>
<dbReference type="GO" id="GO:0016757">
    <property type="term" value="F:glycosyltransferase activity"/>
    <property type="evidence" value="ECO:0007669"/>
    <property type="project" value="TreeGrafter"/>
</dbReference>
<dbReference type="SUPFAM" id="SSF53756">
    <property type="entry name" value="UDP-Glycosyltransferase/glycogen phosphorylase"/>
    <property type="match status" value="1"/>
</dbReference>
<protein>
    <submittedName>
        <fullName evidence="1">Glycosyltransferase</fullName>
    </submittedName>
</protein>
<gene>
    <name evidence="1" type="ORF">HN018_08490</name>
</gene>
<dbReference type="EMBL" id="CP053708">
    <property type="protein sequence ID" value="QKE90085.1"/>
    <property type="molecule type" value="Genomic_DNA"/>
</dbReference>
<evidence type="ECO:0000313" key="2">
    <source>
        <dbReference type="Proteomes" id="UP000500767"/>
    </source>
</evidence>
<reference evidence="1 2" key="1">
    <citation type="journal article" date="2014" name="World J. Microbiol. Biotechnol.">
        <title>Biodiversity and physiological characteristics of Antarctic and Arctic lichens-associated bacteria.</title>
        <authorList>
            <person name="Lee Y.M."/>
            <person name="Kim E.H."/>
            <person name="Lee H.K."/>
            <person name="Hong S.G."/>
        </authorList>
    </citation>
    <scope>NUCLEOTIDE SEQUENCE [LARGE SCALE GENOMIC DNA]</scope>
    <source>
        <strain evidence="1 2">PAMC 26569</strain>
    </source>
</reference>
<name>A0A6M8HP86_9PROT</name>
<dbReference type="PANTHER" id="PTHR12526">
    <property type="entry name" value="GLYCOSYLTRANSFERASE"/>
    <property type="match status" value="1"/>
</dbReference>
<organism evidence="1 2">
    <name type="scientific">Lichenicola cladoniae</name>
    <dbReference type="NCBI Taxonomy" id="1484109"/>
    <lineage>
        <taxon>Bacteria</taxon>
        <taxon>Pseudomonadati</taxon>
        <taxon>Pseudomonadota</taxon>
        <taxon>Alphaproteobacteria</taxon>
        <taxon>Acetobacterales</taxon>
        <taxon>Acetobacteraceae</taxon>
        <taxon>Lichenicola</taxon>
    </lineage>
</organism>
<keyword evidence="2" id="KW-1185">Reference proteome</keyword>
<sequence length="429" mass="47970">MIDEIGCLRAAGQEQRRIVSAIHASRSWKITAPVRAVSTVWHSMRRKKRAKNRRAGSMFVIADMPPLYDQQSGALRLFTLLELLREAGWSLTFGSYLERSELPDALTSVDGRLRYEGALRALDIRHILYGEAEIQAYLDQPDTRIDWAFMSYPSVAGRFMPLVRARFPDARIAFDMVDFHSLRIERQAGLTADAARYAEARRTRDQEVALARAADVTIAVTRQEQEAVIALAPTAIVKVLPCIFDVPARAPPDLDQRRGLFFIGSFLHSPNIDSIHWFVERIWPLIREQEPDVELCIAGSSMSDDVLAYGERPGIQALGYVPDVTPHLDRHRVFVAPLRYGAGMKGKVGQSLAHGLPVVATPIGAEGMGLVHGRHILVADDETAFANEVVKLLRDDDLWRHLSRQGQLHIGETLSRSTVRRTIAEIFGA</sequence>
<dbReference type="Gene3D" id="3.40.50.2000">
    <property type="entry name" value="Glycogen Phosphorylase B"/>
    <property type="match status" value="1"/>
</dbReference>
<accession>A0A6M8HP86</accession>